<evidence type="ECO:0000259" key="1">
    <source>
        <dbReference type="Pfam" id="PF14321"/>
    </source>
</evidence>
<dbReference type="Proteomes" id="UP000270224">
    <property type="component" value="Unassembled WGS sequence"/>
</dbReference>
<name>A0A3N0WSQ1_9FLAO</name>
<sequence>MPFKGRKKIFRHFFRLNVNSTDYKLNNRLIKNKQMKKLLFALSAMLLVVTSCQNEGTSDGNASIKVHLTDAPAKYDKVEVDIQKLEIGKSDAEWTTLNLAKKGIYNLLDLNNGVDVLLGESILPAGAVTQMRMILGADNFVTVDGVRYPLATPSAQQSGIKLNWNQTLQPDGAYEIWLDFDADKSVVKQGNGNYLLKPVIRIFSKETDGQIKGYVAPAEAQTTVRLLNATTNEEMMTAIPEANGYFMLRGIPEGSYKLMYDAVDATNYKDVTQDVTVTFGKVLDLGTKTLVK</sequence>
<feature type="domain" description="DUF4382" evidence="1">
    <location>
        <begin position="62"/>
        <end position="198"/>
    </location>
</feature>
<comment type="caution">
    <text evidence="2">The sequence shown here is derived from an EMBL/GenBank/DDBJ whole genome shotgun (WGS) entry which is preliminary data.</text>
</comment>
<proteinExistence type="predicted"/>
<dbReference type="Pfam" id="PF14321">
    <property type="entry name" value="DUF4382"/>
    <property type="match status" value="1"/>
</dbReference>
<protein>
    <submittedName>
        <fullName evidence="2">DUF4382 domain-containing protein</fullName>
    </submittedName>
</protein>
<organism evidence="2 3">
    <name type="scientific">Kaistella daneshvariae</name>
    <dbReference type="NCBI Taxonomy" id="2487074"/>
    <lineage>
        <taxon>Bacteria</taxon>
        <taxon>Pseudomonadati</taxon>
        <taxon>Bacteroidota</taxon>
        <taxon>Flavobacteriia</taxon>
        <taxon>Flavobacteriales</taxon>
        <taxon>Weeksellaceae</taxon>
        <taxon>Chryseobacterium group</taxon>
        <taxon>Kaistella</taxon>
    </lineage>
</organism>
<evidence type="ECO:0000313" key="3">
    <source>
        <dbReference type="Proteomes" id="UP000270224"/>
    </source>
</evidence>
<dbReference type="EMBL" id="RJUG01000004">
    <property type="protein sequence ID" value="ROI07945.1"/>
    <property type="molecule type" value="Genomic_DNA"/>
</dbReference>
<evidence type="ECO:0000313" key="2">
    <source>
        <dbReference type="EMBL" id="ROI07945.1"/>
    </source>
</evidence>
<dbReference type="InterPro" id="IPR025491">
    <property type="entry name" value="DUF4382"/>
</dbReference>
<dbReference type="AlphaFoldDB" id="A0A3N0WSQ1"/>
<dbReference type="Gene3D" id="2.60.40.1120">
    <property type="entry name" value="Carboxypeptidase-like, regulatory domain"/>
    <property type="match status" value="1"/>
</dbReference>
<dbReference type="SUPFAM" id="SSF49452">
    <property type="entry name" value="Starch-binding domain-like"/>
    <property type="match status" value="1"/>
</dbReference>
<dbReference type="InterPro" id="IPR013784">
    <property type="entry name" value="Carb-bd-like_fold"/>
</dbReference>
<gene>
    <name evidence="2" type="ORF">EGI11_09760</name>
</gene>
<accession>A0A3N0WSQ1</accession>
<reference evidence="3" key="1">
    <citation type="submission" date="2018-11" db="EMBL/GenBank/DDBJ databases">
        <title>Proposal to divide the Flavobacteriaceae and reorganize its genera based on Amino Acid Identity values calculated from whole genome sequences.</title>
        <authorList>
            <person name="Nicholson A.C."/>
            <person name="Gulvik C.A."/>
            <person name="Whitney A.M."/>
            <person name="Humrighouse B.W."/>
            <person name="Bell M."/>
            <person name="Holmens B."/>
            <person name="Steigerwalt A."/>
            <person name="Villarma A."/>
            <person name="Sheth M."/>
            <person name="Batra D."/>
            <person name="Pryor J."/>
            <person name="Bernardet J.-F."/>
            <person name="Hugo C."/>
            <person name="Kampfer P."/>
            <person name="Newman J."/>
            <person name="Mcquiston J.R."/>
        </authorList>
    </citation>
    <scope>NUCLEOTIDE SEQUENCE [LARGE SCALE GENOMIC DNA]</scope>
    <source>
        <strain evidence="3">H3056</strain>
    </source>
</reference>
<dbReference type="GO" id="GO:0030246">
    <property type="term" value="F:carbohydrate binding"/>
    <property type="evidence" value="ECO:0007669"/>
    <property type="project" value="InterPro"/>
</dbReference>